<dbReference type="GeneTree" id="ENSGT00950000185905"/>
<keyword evidence="3" id="KW-1185">Reference proteome</keyword>
<feature type="region of interest" description="Disordered" evidence="1">
    <location>
        <begin position="1"/>
        <end position="74"/>
    </location>
</feature>
<feature type="compositionally biased region" description="Pro residues" evidence="1">
    <location>
        <begin position="221"/>
        <end position="233"/>
    </location>
</feature>
<dbReference type="Proteomes" id="UP000694412">
    <property type="component" value="Chromosome 9"/>
</dbReference>
<evidence type="ECO:0000313" key="3">
    <source>
        <dbReference type="Proteomes" id="UP000694412"/>
    </source>
</evidence>
<feature type="compositionally biased region" description="Pro residues" evidence="1">
    <location>
        <begin position="54"/>
        <end position="70"/>
    </location>
</feature>
<protein>
    <submittedName>
        <fullName evidence="2">Uncharacterized protein</fullName>
    </submittedName>
</protein>
<accession>A0A8C2T0V9</accession>
<dbReference type="InterPro" id="IPR029355">
    <property type="entry name" value="Pro-rich_19"/>
</dbReference>
<dbReference type="PANTHER" id="PTHR37346">
    <property type="entry name" value="PROLINE-RICH PROTEIN 19"/>
    <property type="match status" value="1"/>
</dbReference>
<dbReference type="AlphaFoldDB" id="A0A8C2T0V9"/>
<name>A0A8C2T0V9_COTJA</name>
<proteinExistence type="predicted"/>
<feature type="region of interest" description="Disordered" evidence="1">
    <location>
        <begin position="99"/>
        <end position="154"/>
    </location>
</feature>
<evidence type="ECO:0000256" key="1">
    <source>
        <dbReference type="SAM" id="MobiDB-lite"/>
    </source>
</evidence>
<organism evidence="2 3">
    <name type="scientific">Coturnix japonica</name>
    <name type="common">Japanese quail</name>
    <name type="synonym">Coturnix coturnix japonica</name>
    <dbReference type="NCBI Taxonomy" id="93934"/>
    <lineage>
        <taxon>Eukaryota</taxon>
        <taxon>Metazoa</taxon>
        <taxon>Chordata</taxon>
        <taxon>Craniata</taxon>
        <taxon>Vertebrata</taxon>
        <taxon>Euteleostomi</taxon>
        <taxon>Archelosauria</taxon>
        <taxon>Archosauria</taxon>
        <taxon>Dinosauria</taxon>
        <taxon>Saurischia</taxon>
        <taxon>Theropoda</taxon>
        <taxon>Coelurosauria</taxon>
        <taxon>Aves</taxon>
        <taxon>Neognathae</taxon>
        <taxon>Galloanserae</taxon>
        <taxon>Galliformes</taxon>
        <taxon>Phasianidae</taxon>
        <taxon>Perdicinae</taxon>
        <taxon>Coturnix</taxon>
    </lineage>
</organism>
<evidence type="ECO:0000313" key="2">
    <source>
        <dbReference type="Ensembl" id="ENSCJPP00005005823.1"/>
    </source>
</evidence>
<dbReference type="PANTHER" id="PTHR37346:SF1">
    <property type="entry name" value="PROLINE-RICH PROTEIN 19"/>
    <property type="match status" value="1"/>
</dbReference>
<reference evidence="2" key="1">
    <citation type="submission" date="2015-11" db="EMBL/GenBank/DDBJ databases">
        <authorList>
            <consortium name="International Coturnix japonica Genome Analysis Consortium"/>
            <person name="Warren W."/>
            <person name="Burt D.W."/>
            <person name="Antin P.B."/>
            <person name="Lanford R."/>
            <person name="Gros J."/>
            <person name="Wilson R.K."/>
        </authorList>
    </citation>
    <scope>NUCLEOTIDE SEQUENCE [LARGE SCALE GENOMIC DNA]</scope>
</reference>
<dbReference type="Ensembl" id="ENSCJPT00005009326.1">
    <property type="protein sequence ID" value="ENSCJPP00005005823.1"/>
    <property type="gene ID" value="ENSCJPG00005005506.1"/>
</dbReference>
<sequence length="370" mass="38916">MTPLGAAPHPKLQAGPGRLKRRKTRGERNRAKFGPSLRGSRWRGGRNPWGGLAPPRPAQPLHSPLPPPRPVIITQRRLCRPRGLLGRGVASMDIKRLLEGGQGAEPPPPPPAEDILPESPRPVKGMEKDGQRSPSPPDNPADKAAGDRQSLGTVSSARGLAARLCALLPQPPEFWGRVLAEERRRALLAILLEHHRTLPDLDTLLPHKSTGTAGGLSHTQPPVPSPASHPPPGLSTGADPTPHPLEGARLHVWGNMGSQASPGVTASLVSAANPPTAPSVPWDQADTPCLAQGGMPLCSLPTTPPPQAQPLSPQLAAPHFRPPHVPLLALHQLPAAGLQGANRVTVQGVAPALLPPRHCSPQGRGWGLQP</sequence>
<feature type="region of interest" description="Disordered" evidence="1">
    <location>
        <begin position="203"/>
        <end position="247"/>
    </location>
</feature>
<reference evidence="2" key="2">
    <citation type="submission" date="2025-08" db="UniProtKB">
        <authorList>
            <consortium name="Ensembl"/>
        </authorList>
    </citation>
    <scope>IDENTIFICATION</scope>
</reference>
<reference evidence="2" key="3">
    <citation type="submission" date="2025-09" db="UniProtKB">
        <authorList>
            <consortium name="Ensembl"/>
        </authorList>
    </citation>
    <scope>IDENTIFICATION</scope>
</reference>
<dbReference type="Pfam" id="PF15455">
    <property type="entry name" value="Pro-rich_19"/>
    <property type="match status" value="1"/>
</dbReference>